<dbReference type="RefSeq" id="WP_311604829.1">
    <property type="nucleotide sequence ID" value="NZ_JAVRFG010000043.1"/>
</dbReference>
<dbReference type="Proteomes" id="UP001180556">
    <property type="component" value="Unassembled WGS sequence"/>
</dbReference>
<dbReference type="InterPro" id="IPR003594">
    <property type="entry name" value="HATPase_dom"/>
</dbReference>
<dbReference type="SUPFAM" id="SSF55874">
    <property type="entry name" value="ATPase domain of HSP90 chaperone/DNA topoisomerase II/histidine kinase"/>
    <property type="match status" value="1"/>
</dbReference>
<proteinExistence type="predicted"/>
<dbReference type="PANTHER" id="PTHR35526">
    <property type="entry name" value="ANTI-SIGMA-F FACTOR RSBW-RELATED"/>
    <property type="match status" value="1"/>
</dbReference>
<evidence type="ECO:0000259" key="2">
    <source>
        <dbReference type="Pfam" id="PF13581"/>
    </source>
</evidence>
<dbReference type="PANTHER" id="PTHR35526:SF3">
    <property type="entry name" value="ANTI-SIGMA-F FACTOR RSBW"/>
    <property type="match status" value="1"/>
</dbReference>
<keyword evidence="4" id="KW-1185">Reference proteome</keyword>
<feature type="domain" description="Histidine kinase/HSP90-like ATPase" evidence="2">
    <location>
        <begin position="14"/>
        <end position="126"/>
    </location>
</feature>
<sequence>MKHVNSQSFFLVRAPTSVAISRRRLRDLISTWHVPQDDNSDMAMTTVVSELVTNAVSHGSGDMLKVVVSTDIGRGRMTIEVHDASPVLPRRCCPSADAESGRGMVLVEHLAIAHGSEYTVRGKRVWAELALPPHPTAGRRSLGPRHAARALVRRFPVIRWPRLRTGLRISALLRAH</sequence>
<keyword evidence="3" id="KW-0547">Nucleotide-binding</keyword>
<keyword evidence="1" id="KW-0418">Kinase</keyword>
<reference evidence="4" key="1">
    <citation type="submission" date="2023-07" db="EMBL/GenBank/DDBJ databases">
        <title>30 novel species of actinomycetes from the DSMZ collection.</title>
        <authorList>
            <person name="Nouioui I."/>
        </authorList>
    </citation>
    <scope>NUCLEOTIDE SEQUENCE [LARGE SCALE GENOMIC DNA]</scope>
    <source>
        <strain evidence="4">DSM 40932</strain>
    </source>
</reference>
<organism evidence="3 4">
    <name type="scientific">Streptomyces stephensoniae</name>
    <dbReference type="NCBI Taxonomy" id="3375367"/>
    <lineage>
        <taxon>Bacteria</taxon>
        <taxon>Bacillati</taxon>
        <taxon>Actinomycetota</taxon>
        <taxon>Actinomycetes</taxon>
        <taxon>Kitasatosporales</taxon>
        <taxon>Streptomycetaceae</taxon>
        <taxon>Streptomyces</taxon>
    </lineage>
</organism>
<dbReference type="Gene3D" id="3.30.565.10">
    <property type="entry name" value="Histidine kinase-like ATPase, C-terminal domain"/>
    <property type="match status" value="1"/>
</dbReference>
<protein>
    <submittedName>
        <fullName evidence="3">ATP-binding protein</fullName>
    </submittedName>
</protein>
<dbReference type="EMBL" id="JAVRFG010000043">
    <property type="protein sequence ID" value="MDT0494086.1"/>
    <property type="molecule type" value="Genomic_DNA"/>
</dbReference>
<keyword evidence="1" id="KW-0808">Transferase</keyword>
<evidence type="ECO:0000313" key="3">
    <source>
        <dbReference type="EMBL" id="MDT0494086.1"/>
    </source>
</evidence>
<evidence type="ECO:0000313" key="4">
    <source>
        <dbReference type="Proteomes" id="UP001180556"/>
    </source>
</evidence>
<evidence type="ECO:0000256" key="1">
    <source>
        <dbReference type="ARBA" id="ARBA00022527"/>
    </source>
</evidence>
<dbReference type="InterPro" id="IPR036890">
    <property type="entry name" value="HATPase_C_sf"/>
</dbReference>
<keyword evidence="3" id="KW-0067">ATP-binding</keyword>
<accession>A0ABU2W9U5</accession>
<gene>
    <name evidence="3" type="ORF">RM717_26625</name>
</gene>
<dbReference type="GO" id="GO:0005524">
    <property type="term" value="F:ATP binding"/>
    <property type="evidence" value="ECO:0007669"/>
    <property type="project" value="UniProtKB-KW"/>
</dbReference>
<keyword evidence="1" id="KW-0723">Serine/threonine-protein kinase</keyword>
<dbReference type="CDD" id="cd16936">
    <property type="entry name" value="HATPase_RsbW-like"/>
    <property type="match status" value="1"/>
</dbReference>
<name>A0ABU2W9U5_9ACTN</name>
<comment type="caution">
    <text evidence="3">The sequence shown here is derived from an EMBL/GenBank/DDBJ whole genome shotgun (WGS) entry which is preliminary data.</text>
</comment>
<dbReference type="Pfam" id="PF13581">
    <property type="entry name" value="HATPase_c_2"/>
    <property type="match status" value="1"/>
</dbReference>
<dbReference type="InterPro" id="IPR050267">
    <property type="entry name" value="Anti-sigma-factor_SerPK"/>
</dbReference>